<keyword evidence="12" id="KW-0325">Glycoprotein</keyword>
<feature type="disulfide bond" evidence="19">
    <location>
        <begin position="102"/>
        <end position="128"/>
    </location>
</feature>
<keyword evidence="6" id="KW-0165">Cleavage on pair of basic residues</keyword>
<dbReference type="GO" id="GO:0060468">
    <property type="term" value="P:prevention of polyspermy"/>
    <property type="evidence" value="ECO:0007669"/>
    <property type="project" value="TreeGrafter"/>
</dbReference>
<keyword evidence="4" id="KW-0964">Secreted</keyword>
<proteinExistence type="inferred from homology"/>
<dbReference type="Pfam" id="PF23344">
    <property type="entry name" value="ZP-N"/>
    <property type="match status" value="1"/>
</dbReference>
<reference evidence="22" key="2">
    <citation type="submission" date="2025-09" db="UniProtKB">
        <authorList>
            <consortium name="Ensembl"/>
        </authorList>
    </citation>
    <scope>IDENTIFICATION</scope>
</reference>
<keyword evidence="7" id="KW-0812">Transmembrane</keyword>
<comment type="subcellular location">
    <subcellularLocation>
        <location evidence="1">Cell membrane</location>
        <topology evidence="1">Single-pass type I membrane protein</topology>
    </subcellularLocation>
    <subcellularLocation>
        <location evidence="14">Zona pellucida</location>
    </subcellularLocation>
</comment>
<evidence type="ECO:0000259" key="21">
    <source>
        <dbReference type="PROSITE" id="PS51448"/>
    </source>
</evidence>
<keyword evidence="3" id="KW-1003">Cell membrane</keyword>
<dbReference type="InterPro" id="IPR044913">
    <property type="entry name" value="P_trefoil_dom_sf"/>
</dbReference>
<dbReference type="GO" id="GO:0035805">
    <property type="term" value="C:egg coat"/>
    <property type="evidence" value="ECO:0007669"/>
    <property type="project" value="UniProtKB-SubCell"/>
</dbReference>
<accession>A0A8C6MAK6</accession>
<dbReference type="GeneTree" id="ENSGT00940000163253"/>
<dbReference type="InterPro" id="IPR042235">
    <property type="entry name" value="ZP-C_dom"/>
</dbReference>
<dbReference type="InterPro" id="IPR000519">
    <property type="entry name" value="P_trefoil_dom"/>
</dbReference>
<evidence type="ECO:0000256" key="5">
    <source>
        <dbReference type="ARBA" id="ARBA00022530"/>
    </source>
</evidence>
<evidence type="ECO:0000256" key="16">
    <source>
        <dbReference type="ARBA" id="ARBA00040238"/>
    </source>
</evidence>
<evidence type="ECO:0000256" key="4">
    <source>
        <dbReference type="ARBA" id="ARBA00022525"/>
    </source>
</evidence>
<keyword evidence="10 19" id="KW-1015">Disulfide bond</keyword>
<comment type="similarity">
    <text evidence="2">Belongs to the ZP domain family. ZPB subfamily.</text>
</comment>
<dbReference type="Pfam" id="PF00100">
    <property type="entry name" value="Zona_pellucida"/>
    <property type="match status" value="1"/>
</dbReference>
<dbReference type="InterPro" id="IPR051148">
    <property type="entry name" value="Zona_Pellucida_Domain_gp"/>
</dbReference>
<dbReference type="PANTHER" id="PTHR23343:SF31">
    <property type="entry name" value="ZONA PELLUCIDA SPERM-BINDING PROTEIN 4"/>
    <property type="match status" value="1"/>
</dbReference>
<comment type="caution">
    <text evidence="19">Lacks conserved residue(s) required for the propagation of feature annotation.</text>
</comment>
<dbReference type="CDD" id="cd00111">
    <property type="entry name" value="Trefoil"/>
    <property type="match status" value="1"/>
</dbReference>
<dbReference type="GO" id="GO:0005886">
    <property type="term" value="C:plasma membrane"/>
    <property type="evidence" value="ECO:0007669"/>
    <property type="project" value="UniProtKB-SubCell"/>
</dbReference>
<dbReference type="AlphaFoldDB" id="A0A8C6MAK6"/>
<protein>
    <recommendedName>
        <fullName evidence="16">Zona pellucida sperm-binding protein 4</fullName>
    </recommendedName>
    <alternativeName>
        <fullName evidence="18">Zona pellucida glycoprotein 4</fullName>
    </alternativeName>
    <alternativeName>
        <fullName evidence="17">Zona pellucida protein B</fullName>
    </alternativeName>
</protein>
<evidence type="ECO:0000256" key="9">
    <source>
        <dbReference type="ARBA" id="ARBA00023136"/>
    </source>
</evidence>
<dbReference type="Gene3D" id="2.60.40.3210">
    <property type="entry name" value="Zona pellucida, ZP-N domain"/>
    <property type="match status" value="1"/>
</dbReference>
<feature type="domain" description="P-type" evidence="21">
    <location>
        <begin position="100"/>
        <end position="138"/>
    </location>
</feature>
<evidence type="ECO:0000256" key="15">
    <source>
        <dbReference type="ARBA" id="ARBA00037545"/>
    </source>
</evidence>
<comment type="function">
    <text evidence="15">Component of the zona pellucida, an extracellular matrix surrounding oocytes which mediates sperm binding, induction of the acrosome reaction and prevents post-fertilization polyspermy. The zona pellucida is composed of 3 to 4 glycoproteins, ZP1, ZP2, ZP3, and ZP4. ZP4 may act as a sperm receptor.</text>
</comment>
<feature type="disulfide bond" evidence="19">
    <location>
        <begin position="112"/>
        <end position="127"/>
    </location>
</feature>
<dbReference type="SUPFAM" id="SSF57492">
    <property type="entry name" value="Trefoil"/>
    <property type="match status" value="1"/>
</dbReference>
<keyword evidence="11" id="KW-0675">Receptor</keyword>
<evidence type="ECO:0000256" key="17">
    <source>
        <dbReference type="ARBA" id="ARBA00042273"/>
    </source>
</evidence>
<evidence type="ECO:0000256" key="1">
    <source>
        <dbReference type="ARBA" id="ARBA00004251"/>
    </source>
</evidence>
<sequence length="456" mass="49776">DVVIKQMIGDRLDLEEGSVRHQASKEINAAADTSHTLGDIPGQTAVRPWLTTGVSQVWQQWLCYAYPPQYPPKFDDQSVKIPSNPPENTKIPAMPPAPPVTCDVDASVRVPCGVSGISATDCQARDCCYDGQSCYFGNGVTLQCTKDGRFIVVVARDVTLPYIDLESISLLGQGQGCTAVDSNSKFAIYFFPVTDCGTIATDEPGAIVYQNKMTSSYEVGVGPYGAITRDSSYELVFQCKYTATSVETLIIEVALAEPPLPIAALGPVNVQMRLGNGQCLTKGCDEVAAAYTSYYLDTDYPVTKILRDPVYVEVELMDKTDPALVLTLGRCWVTADPNPHSFPQWDILINGCPYADDRYLSALVPVDASSGVQYPTHYRRFIFKMFTFVDQSTMEPLQENVYIHCSTDVCSPELGVNCEPLCITKGKRDTKAAEQKKNAPKVVVSSKAVIMSAAKQ</sequence>
<dbReference type="InterPro" id="IPR055356">
    <property type="entry name" value="ZP-N"/>
</dbReference>
<organism evidence="22 23">
    <name type="scientific">Nothobranchius furzeri</name>
    <name type="common">Turquoise killifish</name>
    <dbReference type="NCBI Taxonomy" id="105023"/>
    <lineage>
        <taxon>Eukaryota</taxon>
        <taxon>Metazoa</taxon>
        <taxon>Chordata</taxon>
        <taxon>Craniata</taxon>
        <taxon>Vertebrata</taxon>
        <taxon>Euteleostomi</taxon>
        <taxon>Actinopterygii</taxon>
        <taxon>Neopterygii</taxon>
        <taxon>Teleostei</taxon>
        <taxon>Neoteleostei</taxon>
        <taxon>Acanthomorphata</taxon>
        <taxon>Ovalentaria</taxon>
        <taxon>Atherinomorphae</taxon>
        <taxon>Cyprinodontiformes</taxon>
        <taxon>Nothobranchiidae</taxon>
        <taxon>Nothobranchius</taxon>
    </lineage>
</organism>
<evidence type="ECO:0000256" key="7">
    <source>
        <dbReference type="ARBA" id="ARBA00022692"/>
    </source>
</evidence>
<evidence type="ECO:0000313" key="22">
    <source>
        <dbReference type="Ensembl" id="ENSNFUP00015032454.1"/>
    </source>
</evidence>
<evidence type="ECO:0000313" key="23">
    <source>
        <dbReference type="Proteomes" id="UP000694548"/>
    </source>
</evidence>
<dbReference type="Gene3D" id="2.60.40.4100">
    <property type="entry name" value="Zona pellucida, ZP-C domain"/>
    <property type="match status" value="1"/>
</dbReference>
<keyword evidence="9" id="KW-0472">Membrane</keyword>
<dbReference type="PANTHER" id="PTHR23343">
    <property type="entry name" value="ZONA PELLUCIDA SPERM-BINDING PROTEIN"/>
    <property type="match status" value="1"/>
</dbReference>
<evidence type="ECO:0000256" key="18">
    <source>
        <dbReference type="ARBA" id="ARBA00042573"/>
    </source>
</evidence>
<dbReference type="InterPro" id="IPR017957">
    <property type="entry name" value="P_trefoil_CS"/>
</dbReference>
<dbReference type="InterPro" id="IPR055355">
    <property type="entry name" value="ZP-C"/>
</dbReference>
<evidence type="ECO:0000256" key="8">
    <source>
        <dbReference type="ARBA" id="ARBA00022989"/>
    </source>
</evidence>
<feature type="domain" description="ZP" evidence="20">
    <location>
        <begin position="143"/>
        <end position="429"/>
    </location>
</feature>
<keyword evidence="8" id="KW-1133">Transmembrane helix</keyword>
<evidence type="ECO:0000256" key="6">
    <source>
        <dbReference type="ARBA" id="ARBA00022685"/>
    </source>
</evidence>
<dbReference type="InterPro" id="IPR001507">
    <property type="entry name" value="ZP_dom"/>
</dbReference>
<evidence type="ECO:0000256" key="10">
    <source>
        <dbReference type="ARBA" id="ARBA00023157"/>
    </source>
</evidence>
<dbReference type="GO" id="GO:0032190">
    <property type="term" value="F:acrosin binding"/>
    <property type="evidence" value="ECO:0007669"/>
    <property type="project" value="TreeGrafter"/>
</dbReference>
<dbReference type="GO" id="GO:0035804">
    <property type="term" value="F:structural constituent of egg coat"/>
    <property type="evidence" value="ECO:0007669"/>
    <property type="project" value="TreeGrafter"/>
</dbReference>
<dbReference type="SMART" id="SM00018">
    <property type="entry name" value="PD"/>
    <property type="match status" value="1"/>
</dbReference>
<evidence type="ECO:0000256" key="14">
    <source>
        <dbReference type="ARBA" id="ARBA00024183"/>
    </source>
</evidence>
<evidence type="ECO:0000256" key="3">
    <source>
        <dbReference type="ARBA" id="ARBA00022475"/>
    </source>
</evidence>
<keyword evidence="13" id="KW-0278">Fertilization</keyword>
<reference evidence="22" key="1">
    <citation type="submission" date="2025-08" db="UniProtKB">
        <authorList>
            <consortium name="Ensembl"/>
        </authorList>
    </citation>
    <scope>IDENTIFICATION</scope>
</reference>
<evidence type="ECO:0000256" key="11">
    <source>
        <dbReference type="ARBA" id="ARBA00023170"/>
    </source>
</evidence>
<evidence type="ECO:0000256" key="19">
    <source>
        <dbReference type="PROSITE-ProRule" id="PRU00779"/>
    </source>
</evidence>
<dbReference type="GO" id="GO:0007339">
    <property type="term" value="P:binding of sperm to zona pellucida"/>
    <property type="evidence" value="ECO:0007669"/>
    <property type="project" value="TreeGrafter"/>
</dbReference>
<evidence type="ECO:0000256" key="2">
    <source>
        <dbReference type="ARBA" id="ARBA00010863"/>
    </source>
</evidence>
<dbReference type="PROSITE" id="PS51034">
    <property type="entry name" value="ZP_2"/>
    <property type="match status" value="1"/>
</dbReference>
<dbReference type="Pfam" id="PF00088">
    <property type="entry name" value="Trefoil"/>
    <property type="match status" value="1"/>
</dbReference>
<evidence type="ECO:0000256" key="13">
    <source>
        <dbReference type="ARBA" id="ARBA00023279"/>
    </source>
</evidence>
<gene>
    <name evidence="22" type="primary">LOC107372943</name>
</gene>
<name>A0A8C6MAK6_NOTFU</name>
<dbReference type="Gene3D" id="4.10.110.10">
    <property type="entry name" value="Spasmolytic Protein, domain 1"/>
    <property type="match status" value="1"/>
</dbReference>
<evidence type="ECO:0000259" key="20">
    <source>
        <dbReference type="PROSITE" id="PS51034"/>
    </source>
</evidence>
<evidence type="ECO:0000256" key="12">
    <source>
        <dbReference type="ARBA" id="ARBA00023180"/>
    </source>
</evidence>
<dbReference type="Proteomes" id="UP000694548">
    <property type="component" value="Unassembled WGS sequence"/>
</dbReference>
<dbReference type="SMART" id="SM00241">
    <property type="entry name" value="ZP"/>
    <property type="match status" value="1"/>
</dbReference>
<dbReference type="Ensembl" id="ENSNFUT00015033918.1">
    <property type="protein sequence ID" value="ENSNFUP00015032454.1"/>
    <property type="gene ID" value="ENSNFUG00015015870.1"/>
</dbReference>
<keyword evidence="23" id="KW-1185">Reference proteome</keyword>
<dbReference type="PROSITE" id="PS00025">
    <property type="entry name" value="P_TREFOIL_1"/>
    <property type="match status" value="1"/>
</dbReference>
<dbReference type="PROSITE" id="PS51448">
    <property type="entry name" value="P_TREFOIL_2"/>
    <property type="match status" value="1"/>
</dbReference>
<keyword evidence="5" id="KW-0272">Extracellular matrix</keyword>